<dbReference type="Proteomes" id="UP001530377">
    <property type="component" value="Unassembled WGS sequence"/>
</dbReference>
<dbReference type="Gene3D" id="1.10.443.10">
    <property type="entry name" value="Intergrase catalytic core"/>
    <property type="match status" value="1"/>
</dbReference>
<accession>A0ABD3RZF5</accession>
<dbReference type="SUPFAM" id="SSF56672">
    <property type="entry name" value="DNA/RNA polymerases"/>
    <property type="match status" value="1"/>
</dbReference>
<evidence type="ECO:0000256" key="1">
    <source>
        <dbReference type="ARBA" id="ARBA00023172"/>
    </source>
</evidence>
<protein>
    <recommendedName>
        <fullName evidence="5">Reverse transcriptase domain-containing protein</fullName>
    </recommendedName>
</protein>
<proteinExistence type="predicted"/>
<comment type="caution">
    <text evidence="3">The sequence shown here is derived from an EMBL/GenBank/DDBJ whole genome shotgun (WGS) entry which is preliminary data.</text>
</comment>
<dbReference type="EMBL" id="JALLPB020000098">
    <property type="protein sequence ID" value="KAL3817629.1"/>
    <property type="molecule type" value="Genomic_DNA"/>
</dbReference>
<gene>
    <name evidence="3" type="ORF">ACHAXA_011717</name>
</gene>
<dbReference type="InterPro" id="IPR043128">
    <property type="entry name" value="Rev_trsase/Diguanyl_cyclase"/>
</dbReference>
<feature type="compositionally biased region" description="Pro residues" evidence="2">
    <location>
        <begin position="751"/>
        <end position="760"/>
    </location>
</feature>
<evidence type="ECO:0000313" key="3">
    <source>
        <dbReference type="EMBL" id="KAL3817629.1"/>
    </source>
</evidence>
<reference evidence="3 4" key="1">
    <citation type="submission" date="2024-10" db="EMBL/GenBank/DDBJ databases">
        <title>Updated reference genomes for cyclostephanoid diatoms.</title>
        <authorList>
            <person name="Roberts W.R."/>
            <person name="Alverson A.J."/>
        </authorList>
    </citation>
    <scope>NUCLEOTIDE SEQUENCE [LARGE SCALE GENOMIC DNA]</scope>
    <source>
        <strain evidence="3 4">AJA228-03</strain>
    </source>
</reference>
<organism evidence="3 4">
    <name type="scientific">Cyclostephanos tholiformis</name>
    <dbReference type="NCBI Taxonomy" id="382380"/>
    <lineage>
        <taxon>Eukaryota</taxon>
        <taxon>Sar</taxon>
        <taxon>Stramenopiles</taxon>
        <taxon>Ochrophyta</taxon>
        <taxon>Bacillariophyta</taxon>
        <taxon>Coscinodiscophyceae</taxon>
        <taxon>Thalassiosirophycidae</taxon>
        <taxon>Stephanodiscales</taxon>
        <taxon>Stephanodiscaceae</taxon>
        <taxon>Cyclostephanos</taxon>
    </lineage>
</organism>
<keyword evidence="4" id="KW-1185">Reference proteome</keyword>
<dbReference type="AlphaFoldDB" id="A0ABD3RZF5"/>
<sequence>MAQEHSPTTFAALFNDVSRDPFLVNGGYEAFLAPFQVKENNNATPLVVHQLISAMANQLLPVALVALVNGRLTPLFLPFRRDQVMGVAEHPATDGRMYAFEGELIGTQGYLVELANDSFNLTPCMTIPDVGHVRGLLATSPQLQVADGMAVACEPLTRFCLAAITTQADAGSPITINAPRPPDHHEQANARLDRELKENTTVASWLGAENFARLLKYCGVADKHDLAPLWSTWAKAPAKDRLTIFKGKVANEFFALGAIYEQFTPSLFMLTQITLLKWGMLNPDALEPDVELAQGINRQIDFIQQGGATPSYADAQMLLKAKISLPGLDASVHCILRMLAVYRAILPEGHRLVSFLQQHHSLMNAYDPGWMTYPTYIPQLRGLKGVYHLQWLSLKLTRYFGQLDRNMAEVQVPDAHEIINHIQEQRQWEPNLTETFATRYNLRALLGVHTRVLPSIGSLQSLGATSTMTGSTISGVTFPSQTNPPPADAGITTGASSRVTNEKFNEALFRLYKTNAIKAKTVRDKVKAGTIPPLPTSIHDGTKPMPVPSPVRKTFSTLVTPGNEPGYLDYLEEEFVDMINKGHWIVLPYSTVSHLPGLCISPPGVIPQRDRRPRWIVDYSWWDVNNDTLTLTAMESMQFGHTLNRILREILLANPAFGPVYLIKLDISNGFYHIALAVDDIPKLGMAFPTPTGANPLVAFPLVLPMGWKNSPPIFSTATKTIADLTNARLRTFVHPLPHHLDDMAELVASQPPPPPPPSVTPSLVPRDPSLPASVAPPAYTDVYIDDFVGAAQGSPRGTHGLDNRCRVRRLLLHAVDDVFRPLSSRDDPACREPVSMKKLAAGDCSWGTIKQVLGWIIDLVDMTIALPPHHAAHLLEVLDSFPPTQKRTSPTQWHAALGELRSMALALPGARNIFSLMQNALSTQSKNRIALGKGVHDALNDFHWMQASISSQPTRIAELVPLPPVAAGHHDASGKGAGGIWFQGTQLTPRVGYTSSFPLVWQHEWPPHITSRLVTDTNPSGCTTNSDLELAGGLLHLDALAQSFDVRKCTILSQAASDMIILAFFFLLRPGEYTDCDGDPFWLENVQLFIGNTRLTLGTAPECDLLEAIIRRVLYLQLHSAPPTTPLARVFNTPDKVTASYLTVQIRDAIAACGPHLGFLPTEVSARCLRAAGVTALLLARVDPDVICLIGRWRSDEMLRYLHVQAYPLMRDYAQRMLSAGTYTLIPNHLVPQR</sequence>
<dbReference type="InterPro" id="IPR043502">
    <property type="entry name" value="DNA/RNA_pol_sf"/>
</dbReference>
<keyword evidence="1" id="KW-0233">DNA recombination</keyword>
<evidence type="ECO:0000256" key="2">
    <source>
        <dbReference type="SAM" id="MobiDB-lite"/>
    </source>
</evidence>
<evidence type="ECO:0000313" key="4">
    <source>
        <dbReference type="Proteomes" id="UP001530377"/>
    </source>
</evidence>
<dbReference type="InterPro" id="IPR011010">
    <property type="entry name" value="DNA_brk_join_enz"/>
</dbReference>
<dbReference type="Gene3D" id="3.10.10.10">
    <property type="entry name" value="HIV Type 1 Reverse Transcriptase, subunit A, domain 1"/>
    <property type="match status" value="1"/>
</dbReference>
<evidence type="ECO:0008006" key="5">
    <source>
        <dbReference type="Google" id="ProtNLM"/>
    </source>
</evidence>
<dbReference type="InterPro" id="IPR013762">
    <property type="entry name" value="Integrase-like_cat_sf"/>
</dbReference>
<feature type="region of interest" description="Disordered" evidence="2">
    <location>
        <begin position="747"/>
        <end position="768"/>
    </location>
</feature>
<name>A0ABD3RZF5_9STRA</name>
<dbReference type="Gene3D" id="3.30.70.270">
    <property type="match status" value="1"/>
</dbReference>
<dbReference type="GO" id="GO:0006310">
    <property type="term" value="P:DNA recombination"/>
    <property type="evidence" value="ECO:0007669"/>
    <property type="project" value="UniProtKB-KW"/>
</dbReference>
<dbReference type="SUPFAM" id="SSF56349">
    <property type="entry name" value="DNA breaking-rejoining enzymes"/>
    <property type="match status" value="1"/>
</dbReference>